<feature type="compositionally biased region" description="Pro residues" evidence="1">
    <location>
        <begin position="1"/>
        <end position="11"/>
    </location>
</feature>
<dbReference type="InterPro" id="IPR027417">
    <property type="entry name" value="P-loop_NTPase"/>
</dbReference>
<comment type="caution">
    <text evidence="2">The sequence shown here is derived from an EMBL/GenBank/DDBJ whole genome shotgun (WGS) entry which is preliminary data.</text>
</comment>
<reference evidence="2 3" key="1">
    <citation type="submission" date="2013-05" db="EMBL/GenBank/DDBJ databases">
        <title>Genome sequence of Streptomyces sparsogenes DSM 40356.</title>
        <authorList>
            <person name="Coyne S."/>
            <person name="Seebeck F.P."/>
        </authorList>
    </citation>
    <scope>NUCLEOTIDE SEQUENCE [LARGE SCALE GENOMIC DNA]</scope>
    <source>
        <strain evidence="2 3">DSM 40356</strain>
    </source>
</reference>
<evidence type="ECO:0000256" key="1">
    <source>
        <dbReference type="SAM" id="MobiDB-lite"/>
    </source>
</evidence>
<dbReference type="AlphaFoldDB" id="A0A1R1SRE7"/>
<dbReference type="RefSeq" id="WP_245738248.1">
    <property type="nucleotide sequence ID" value="NZ_ASQP01000057.1"/>
</dbReference>
<dbReference type="STRING" id="67365.GCA_001704635_00517"/>
<name>A0A1R1SRE7_9ACTN</name>
<evidence type="ECO:0008006" key="4">
    <source>
        <dbReference type="Google" id="ProtNLM"/>
    </source>
</evidence>
<feature type="region of interest" description="Disordered" evidence="1">
    <location>
        <begin position="1"/>
        <end position="53"/>
    </location>
</feature>
<dbReference type="Gene3D" id="3.40.50.300">
    <property type="entry name" value="P-loop containing nucleotide triphosphate hydrolases"/>
    <property type="match status" value="1"/>
</dbReference>
<evidence type="ECO:0000313" key="2">
    <source>
        <dbReference type="EMBL" id="OMI40855.1"/>
    </source>
</evidence>
<organism evidence="2 3">
    <name type="scientific">Streptomyces sparsogenes DSM 40356</name>
    <dbReference type="NCBI Taxonomy" id="1331668"/>
    <lineage>
        <taxon>Bacteria</taxon>
        <taxon>Bacillati</taxon>
        <taxon>Actinomycetota</taxon>
        <taxon>Actinomycetes</taxon>
        <taxon>Kitasatosporales</taxon>
        <taxon>Streptomycetaceae</taxon>
        <taxon>Streptomyces</taxon>
    </lineage>
</organism>
<keyword evidence="3" id="KW-1185">Reference proteome</keyword>
<dbReference type="SUPFAM" id="SSF52540">
    <property type="entry name" value="P-loop containing nucleoside triphosphate hydrolases"/>
    <property type="match status" value="1"/>
</dbReference>
<sequence length="398" mass="43181">MMAPVLPPSTPLRPGRTWAFTDRCPAARARPPPRRRTPRRASTGGGPISTRPLTFVVGTGRSGSTALSHVLNLHPGVLSVNELFTSLGAEPHRHPLPGRTLGGAEFWELLTRPNESFDRMIRSGVPAPEFLYPRRPGRFSAGTTGIPALCMTVLPHLTDDPDGLFDELAPRVSAWPGRPVARHYGALFELLADRFGRGVVVERSGGALAWVPWLREAFPGARFVHLFRDGPDCALSMSRHPGFRMILRTMDARAASGAGPLTRLTDEHLRSLPPDLAGLFAERFDPALLLEAPVPVARFGAMWSRLITRGLTALSRVPEGSRTSLSYEELLDAPRRELTRLAGFIGVEPTPDWLAAAEATLDHGRRGASLRLPPEELSALRESCAPGTEVLRAAMAGA</sequence>
<protein>
    <recommendedName>
        <fullName evidence="4">Sulfotransferase</fullName>
    </recommendedName>
</protein>
<dbReference type="GeneID" id="96745708"/>
<evidence type="ECO:0000313" key="3">
    <source>
        <dbReference type="Proteomes" id="UP000186168"/>
    </source>
</evidence>
<dbReference type="Proteomes" id="UP000186168">
    <property type="component" value="Unassembled WGS sequence"/>
</dbReference>
<dbReference type="EMBL" id="ASQP01000057">
    <property type="protein sequence ID" value="OMI40855.1"/>
    <property type="molecule type" value="Genomic_DNA"/>
</dbReference>
<gene>
    <name evidence="2" type="ORF">SPAR_03691</name>
</gene>
<accession>A0A1R1SRE7</accession>
<proteinExistence type="predicted"/>